<dbReference type="GO" id="GO:0019521">
    <property type="term" value="P:D-gluconate metabolic process"/>
    <property type="evidence" value="ECO:0007669"/>
    <property type="project" value="UniProtKB-KW"/>
</dbReference>
<dbReference type="InterPro" id="IPR036291">
    <property type="entry name" value="NAD(P)-bd_dom_sf"/>
</dbReference>
<feature type="binding site" evidence="15">
    <location>
        <begin position="77"/>
        <end position="79"/>
    </location>
    <ligand>
        <name>NADP(+)</name>
        <dbReference type="ChEBI" id="CHEBI:58349"/>
    </ligand>
</feature>
<dbReference type="AlphaFoldDB" id="A0ABD3VMX3"/>
<dbReference type="Gene3D" id="3.40.50.720">
    <property type="entry name" value="NAD(P)-binding Rossmann-like Domain"/>
    <property type="match status" value="1"/>
</dbReference>
<dbReference type="Pfam" id="PF00393">
    <property type="entry name" value="6PGD"/>
    <property type="match status" value="1"/>
</dbReference>
<feature type="binding site" evidence="14">
    <location>
        <position position="454"/>
    </location>
    <ligand>
        <name>substrate</name>
        <note>ligand shared between dimeric partners</note>
    </ligand>
</feature>
<organism evidence="18 19">
    <name type="scientific">Sinanodonta woodiana</name>
    <name type="common">Chinese pond mussel</name>
    <name type="synonym">Anodonta woodiana</name>
    <dbReference type="NCBI Taxonomy" id="1069815"/>
    <lineage>
        <taxon>Eukaryota</taxon>
        <taxon>Metazoa</taxon>
        <taxon>Spiralia</taxon>
        <taxon>Lophotrochozoa</taxon>
        <taxon>Mollusca</taxon>
        <taxon>Bivalvia</taxon>
        <taxon>Autobranchia</taxon>
        <taxon>Heteroconchia</taxon>
        <taxon>Palaeoheterodonta</taxon>
        <taxon>Unionida</taxon>
        <taxon>Unionoidea</taxon>
        <taxon>Unionidae</taxon>
        <taxon>Unioninae</taxon>
        <taxon>Sinanodonta</taxon>
    </lineage>
</organism>
<evidence type="ECO:0000256" key="4">
    <source>
        <dbReference type="ARBA" id="ARBA00011738"/>
    </source>
</evidence>
<feature type="binding site" description="in other chain" evidence="14">
    <location>
        <begin position="188"/>
        <end position="189"/>
    </location>
    <ligand>
        <name>substrate</name>
        <note>ligand shared between dimeric partners</note>
    </ligand>
</feature>
<evidence type="ECO:0000256" key="13">
    <source>
        <dbReference type="PIRSR" id="PIRSR000109-1"/>
    </source>
</evidence>
<feature type="active site" description="Proton acceptor" evidence="13">
    <location>
        <position position="185"/>
    </location>
</feature>
<feature type="domain" description="6-phosphogluconate dehydrogenase C-terminal" evidence="17">
    <location>
        <begin position="181"/>
        <end position="471"/>
    </location>
</feature>
<evidence type="ECO:0000256" key="10">
    <source>
        <dbReference type="ARBA" id="ARBA00023126"/>
    </source>
</evidence>
<dbReference type="InterPro" id="IPR008927">
    <property type="entry name" value="6-PGluconate_DH-like_C_sf"/>
</dbReference>
<evidence type="ECO:0000256" key="1">
    <source>
        <dbReference type="ARBA" id="ARBA00002526"/>
    </source>
</evidence>
<gene>
    <name evidence="18" type="ORF">ACJMK2_008353</name>
</gene>
<evidence type="ECO:0000256" key="9">
    <source>
        <dbReference type="ARBA" id="ARBA00023064"/>
    </source>
</evidence>
<dbReference type="GO" id="GO:0006098">
    <property type="term" value="P:pentose-phosphate shunt"/>
    <property type="evidence" value="ECO:0007669"/>
    <property type="project" value="UniProtKB-KW"/>
</dbReference>
<feature type="binding site" description="in other chain" evidence="14">
    <location>
        <position position="193"/>
    </location>
    <ligand>
        <name>substrate</name>
        <note>ligand shared between dimeric partners</note>
    </ligand>
</feature>
<dbReference type="PIRSF" id="PIRSF000109">
    <property type="entry name" value="6PGD"/>
    <property type="match status" value="1"/>
</dbReference>
<comment type="similarity">
    <text evidence="3 12 16">Belongs to the 6-phosphogluconate dehydrogenase family.</text>
</comment>
<dbReference type="GO" id="GO:0004616">
    <property type="term" value="F:phosphogluconate dehydrogenase (decarboxylating) activity"/>
    <property type="evidence" value="ECO:0007669"/>
    <property type="project" value="UniProtKB-EC"/>
</dbReference>
<dbReference type="FunFam" id="3.40.50.720:FF:000007">
    <property type="entry name" value="6-phosphogluconate dehydrogenase, decarboxylating"/>
    <property type="match status" value="1"/>
</dbReference>
<evidence type="ECO:0000256" key="5">
    <source>
        <dbReference type="ARBA" id="ARBA00013011"/>
    </source>
</evidence>
<dbReference type="NCBIfam" id="NF006765">
    <property type="entry name" value="PRK09287.1"/>
    <property type="match status" value="1"/>
</dbReference>
<evidence type="ECO:0000256" key="2">
    <source>
        <dbReference type="ARBA" id="ARBA00004874"/>
    </source>
</evidence>
<feature type="binding site" description="in other chain" evidence="14">
    <location>
        <position position="105"/>
    </location>
    <ligand>
        <name>substrate</name>
        <note>ligand shared between dimeric partners</note>
    </ligand>
</feature>
<evidence type="ECO:0000259" key="17">
    <source>
        <dbReference type="SMART" id="SM01350"/>
    </source>
</evidence>
<comment type="catalytic activity">
    <reaction evidence="11 12 16">
        <text>6-phospho-D-gluconate + NADP(+) = D-ribulose 5-phosphate + CO2 + NADPH</text>
        <dbReference type="Rhea" id="RHEA:10116"/>
        <dbReference type="ChEBI" id="CHEBI:16526"/>
        <dbReference type="ChEBI" id="CHEBI:57783"/>
        <dbReference type="ChEBI" id="CHEBI:58121"/>
        <dbReference type="ChEBI" id="CHEBI:58349"/>
        <dbReference type="ChEBI" id="CHEBI:58759"/>
        <dbReference type="EC" id="1.1.1.44"/>
    </reaction>
</comment>
<evidence type="ECO:0000256" key="15">
    <source>
        <dbReference type="PIRSR" id="PIRSR000109-3"/>
    </source>
</evidence>
<dbReference type="FunFam" id="1.20.5.320:FF:000002">
    <property type="entry name" value="6-phosphogluconate dehydrogenase, decarboxylating"/>
    <property type="match status" value="1"/>
</dbReference>
<feature type="binding site" evidence="15">
    <location>
        <position position="105"/>
    </location>
    <ligand>
        <name>NADP(+)</name>
        <dbReference type="ChEBI" id="CHEBI:58349"/>
    </ligand>
</feature>
<dbReference type="PRINTS" id="PR00076">
    <property type="entry name" value="6PGDHDRGNASE"/>
</dbReference>
<evidence type="ECO:0000256" key="8">
    <source>
        <dbReference type="ARBA" id="ARBA00023002"/>
    </source>
</evidence>
<comment type="caution">
    <text evidence="18">The sequence shown here is derived from an EMBL/GenBank/DDBJ whole genome shotgun (WGS) entry which is preliminary data.</text>
</comment>
<proteinExistence type="inferred from homology"/>
<feature type="binding site" evidence="15">
    <location>
        <begin position="35"/>
        <end position="37"/>
    </location>
    <ligand>
        <name>NADP(+)</name>
        <dbReference type="ChEBI" id="CHEBI:58349"/>
    </ligand>
</feature>
<name>A0ABD3VMX3_SINWO</name>
<feature type="binding site" description="in other chain" evidence="14">
    <location>
        <begin position="131"/>
        <end position="133"/>
    </location>
    <ligand>
        <name>substrate</name>
        <note>ligand shared between dimeric partners</note>
    </ligand>
</feature>
<dbReference type="Gene3D" id="1.10.1040.10">
    <property type="entry name" value="N-(1-d-carboxylethyl)-l-norvaline Dehydrogenase, domain 2"/>
    <property type="match status" value="1"/>
</dbReference>
<evidence type="ECO:0000256" key="12">
    <source>
        <dbReference type="PIRNR" id="PIRNR000109"/>
    </source>
</evidence>
<keyword evidence="19" id="KW-1185">Reference proteome</keyword>
<dbReference type="NCBIfam" id="TIGR00873">
    <property type="entry name" value="gnd"/>
    <property type="match status" value="1"/>
</dbReference>
<dbReference type="PROSITE" id="PS00461">
    <property type="entry name" value="6PGD"/>
    <property type="match status" value="1"/>
</dbReference>
<dbReference type="InterPro" id="IPR006184">
    <property type="entry name" value="6PGdom_BS"/>
</dbReference>
<keyword evidence="9 16" id="KW-0311">Gluconate utilization</keyword>
<dbReference type="EC" id="1.1.1.44" evidence="5 12"/>
<dbReference type="SMART" id="SM01350">
    <property type="entry name" value="6PGD"/>
    <property type="match status" value="1"/>
</dbReference>
<dbReference type="InterPro" id="IPR013328">
    <property type="entry name" value="6PGD_dom2"/>
</dbReference>
<keyword evidence="7 12" id="KW-0521">NADP</keyword>
<dbReference type="InterPro" id="IPR006183">
    <property type="entry name" value="Pgluconate_DH"/>
</dbReference>
<feature type="binding site" evidence="15">
    <location>
        <begin position="12"/>
        <end position="17"/>
    </location>
    <ligand>
        <name>NADP(+)</name>
        <dbReference type="ChEBI" id="CHEBI:58349"/>
    </ligand>
</feature>
<accession>A0ABD3VMX3</accession>
<evidence type="ECO:0000256" key="7">
    <source>
        <dbReference type="ARBA" id="ARBA00022857"/>
    </source>
</evidence>
<dbReference type="FunFam" id="1.10.1040.10:FF:000002">
    <property type="entry name" value="6-phosphogluconate dehydrogenase, decarboxylating"/>
    <property type="match status" value="1"/>
</dbReference>
<dbReference type="Proteomes" id="UP001634394">
    <property type="component" value="Unassembled WGS sequence"/>
</dbReference>
<keyword evidence="8 12" id="KW-0560">Oxidoreductase</keyword>
<dbReference type="InterPro" id="IPR006113">
    <property type="entry name" value="6PGDH_Gnd/GntZ"/>
</dbReference>
<protein>
    <recommendedName>
        <fullName evidence="6 12">6-phosphogluconate dehydrogenase, decarboxylating</fullName>
        <ecNumber evidence="5 12">1.1.1.44</ecNumber>
    </recommendedName>
</protein>
<comment type="subunit">
    <text evidence="4 12">Homodimer.</text>
</comment>
<comment type="pathway">
    <text evidence="2 12 16">Carbohydrate degradation; pentose phosphate pathway; D-ribulose 5-phosphate from D-glucose 6-phosphate (oxidative stage): step 3/3.</text>
</comment>
<evidence type="ECO:0000256" key="3">
    <source>
        <dbReference type="ARBA" id="ARBA00008419"/>
    </source>
</evidence>
<feature type="binding site" evidence="14">
    <location>
        <position position="448"/>
    </location>
    <ligand>
        <name>substrate</name>
        <note>ligand shared between dimeric partners</note>
    </ligand>
</feature>
<dbReference type="Pfam" id="PF03446">
    <property type="entry name" value="NAD_binding_2"/>
    <property type="match status" value="1"/>
</dbReference>
<evidence type="ECO:0000256" key="16">
    <source>
        <dbReference type="RuleBase" id="RU000485"/>
    </source>
</evidence>
<sequence>MSKPQGDIALIGLAVMGQNIVLNMNDHGFTVVAFNRTVSKVDEFLAKEAKGTKVIGAHSLEEMCKLLKKPRRVMLLVKAGDAVDDFIEKLIPFLEKGDIIIDGGNSEYTDTNRRCKYLEGKGMLYVGSGVSGGEDGARYGPSLMPGGSEKAWPHIKDIFQSVSAKVGKDPCCEWVGPEGAGHFVKMVHNGIEYGDMQLICESYHLLKDALGMTQDEMANVFDEWNKGELESFLIEISRDILRFKDADGKYLLPKIRDTAGQKGTGKWTAIASLEYGVPVTLIGEAVFARCLSALQEERVHASTQIKGPENTKYTGDRKAFIEDVRMALYASKIVSYAQGFMLMRETAKDLGWKLNFGGIALMWRGGCIIRSVFLGNIKHAFEKNPNLSNLLLDDFFKAEIQKCQASWRRVVSSAVQLGIPTPAFSTALAFFDGYRSARLPANLIQAQRDYFGAHTYELLDKPGQFVHTNWTGHGGSVSSTTYQV</sequence>
<dbReference type="SUPFAM" id="SSF51735">
    <property type="entry name" value="NAD(P)-binding Rossmann-fold domains"/>
    <property type="match status" value="1"/>
</dbReference>
<dbReference type="PANTHER" id="PTHR11811">
    <property type="entry name" value="6-PHOSPHOGLUCONATE DEHYDROGENASE"/>
    <property type="match status" value="1"/>
</dbReference>
<dbReference type="SUPFAM" id="SSF48179">
    <property type="entry name" value="6-phosphogluconate dehydrogenase C-terminal domain-like"/>
    <property type="match status" value="1"/>
</dbReference>
<evidence type="ECO:0000256" key="6">
    <source>
        <dbReference type="ARBA" id="ARBA00018193"/>
    </source>
</evidence>
<dbReference type="InterPro" id="IPR006115">
    <property type="entry name" value="6PGDH_NADP-bd"/>
</dbReference>
<keyword evidence="10 12" id="KW-0570">Pentose shunt</keyword>
<dbReference type="InterPro" id="IPR006114">
    <property type="entry name" value="6PGDH_C"/>
</dbReference>
<evidence type="ECO:0000313" key="19">
    <source>
        <dbReference type="Proteomes" id="UP001634394"/>
    </source>
</evidence>
<evidence type="ECO:0000313" key="18">
    <source>
        <dbReference type="EMBL" id="KAL3862383.1"/>
    </source>
</evidence>
<comment type="function">
    <text evidence="1 12">Catalyzes the oxidative decarboxylation of 6-phosphogluconate to ribulose 5-phosphate and CO(2), with concomitant reduction of NADP to NADPH.</text>
</comment>
<evidence type="ECO:0000256" key="11">
    <source>
        <dbReference type="ARBA" id="ARBA00048640"/>
    </source>
</evidence>
<feature type="binding site" description="in other chain" evidence="14">
    <location>
        <position position="289"/>
    </location>
    <ligand>
        <name>substrate</name>
        <note>ligand shared between dimeric partners</note>
    </ligand>
</feature>
<reference evidence="18 19" key="1">
    <citation type="submission" date="2024-11" db="EMBL/GenBank/DDBJ databases">
        <title>Chromosome-level genome assembly of the freshwater bivalve Anodonta woodiana.</title>
        <authorList>
            <person name="Chen X."/>
        </authorList>
    </citation>
    <scope>NUCLEOTIDE SEQUENCE [LARGE SCALE GENOMIC DNA]</scope>
    <source>
        <strain evidence="18">MN2024</strain>
        <tissue evidence="18">Gills</tissue>
    </source>
</reference>
<dbReference type="Gene3D" id="1.20.5.320">
    <property type="entry name" value="6-Phosphogluconate Dehydrogenase, domain 3"/>
    <property type="match status" value="1"/>
</dbReference>
<feature type="binding site" description="in other chain" evidence="14">
    <location>
        <position position="262"/>
    </location>
    <ligand>
        <name>substrate</name>
        <note>ligand shared between dimeric partners</note>
    </ligand>
</feature>
<dbReference type="EMBL" id="JBJQND010000011">
    <property type="protein sequence ID" value="KAL3862383.1"/>
    <property type="molecule type" value="Genomic_DNA"/>
</dbReference>
<evidence type="ECO:0000256" key="14">
    <source>
        <dbReference type="PIRSR" id="PIRSR000109-2"/>
    </source>
</evidence>
<feature type="active site" description="Proton donor" evidence="13">
    <location>
        <position position="192"/>
    </location>
</feature>